<dbReference type="Gene3D" id="1.10.1040.10">
    <property type="entry name" value="N-(1-d-carboxylethyl)-l-norvaline Dehydrogenase, domain 2"/>
    <property type="match status" value="1"/>
</dbReference>
<comment type="caution">
    <text evidence="10">The sequence shown here is derived from an EMBL/GenBank/DDBJ whole genome shotgun (WGS) entry which is preliminary data.</text>
</comment>
<sequence>MAKKAVHFGAGNIGRGFVAQFLHSSGYEVVFADVSDELIGALQQQPSYQVIEVGEGATTHIVDGYRAINSRTHEAEVIAEIADADIVTTAVGARILPFVAPVIAKGLAQRSDSLPDLAVIACENAIGGTDLLAAEVRKGGGPAGNAIFANCAIDRIVPEQHGGLDVTIESFSEWVVDRTPFAGREPEITGVTWVDDLTPFIERKLFTVNTAHAAAAYHGMDRGWVSIREALATPELQAEVRAVLAETKTLLVEKHGFAEDEQQQYIEKTLTRISNPDLPDTCERVGRSPLRKLGRHERFIGPAAELAERGHTAWDLLNAVGAALRFDVPDDAESAELQQLLASGRAADDLAAEITGLEPTHPLFPHVVEVIELRLAR</sequence>
<dbReference type="InterPro" id="IPR013118">
    <property type="entry name" value="Mannitol_DH_C"/>
</dbReference>
<dbReference type="OrthoDB" id="271711at2"/>
<dbReference type="SUPFAM" id="SSF48179">
    <property type="entry name" value="6-phosphogluconate dehydrogenase C-terminal domain-like"/>
    <property type="match status" value="1"/>
</dbReference>
<dbReference type="GO" id="GO:0008926">
    <property type="term" value="F:mannitol-1-phosphate 5-dehydrogenase activity"/>
    <property type="evidence" value="ECO:0007669"/>
    <property type="project" value="UniProtKB-UniRule"/>
</dbReference>
<dbReference type="PANTHER" id="PTHR30524:SF0">
    <property type="entry name" value="ALTRONATE OXIDOREDUCTASE-RELATED"/>
    <property type="match status" value="1"/>
</dbReference>
<dbReference type="RefSeq" id="WP_100363628.1">
    <property type="nucleotide sequence ID" value="NZ_PGFF01000001.1"/>
</dbReference>
<evidence type="ECO:0000256" key="2">
    <source>
        <dbReference type="ARBA" id="ARBA00012939"/>
    </source>
</evidence>
<dbReference type="PANTHER" id="PTHR30524">
    <property type="entry name" value="MANNITOL-1-PHOSPHATE 5-DEHYDROGENASE"/>
    <property type="match status" value="1"/>
</dbReference>
<evidence type="ECO:0000259" key="8">
    <source>
        <dbReference type="Pfam" id="PF01232"/>
    </source>
</evidence>
<dbReference type="AlphaFoldDB" id="A0A2M9CHH6"/>
<dbReference type="EC" id="1.1.1.17" evidence="2 7"/>
<dbReference type="Pfam" id="PF08125">
    <property type="entry name" value="Mannitol_dh_C"/>
    <property type="match status" value="1"/>
</dbReference>
<evidence type="ECO:0000256" key="4">
    <source>
        <dbReference type="ARBA" id="ARBA00023002"/>
    </source>
</evidence>
<keyword evidence="11" id="KW-1185">Reference proteome</keyword>
<comment type="similarity">
    <text evidence="1 7">Belongs to the mannitol dehydrogenase family.</text>
</comment>
<evidence type="ECO:0000259" key="9">
    <source>
        <dbReference type="Pfam" id="PF08125"/>
    </source>
</evidence>
<evidence type="ECO:0000313" key="11">
    <source>
        <dbReference type="Proteomes" id="UP000228758"/>
    </source>
</evidence>
<evidence type="ECO:0000256" key="6">
    <source>
        <dbReference type="ARBA" id="ARBA00048615"/>
    </source>
</evidence>
<evidence type="ECO:0000256" key="7">
    <source>
        <dbReference type="HAMAP-Rule" id="MF_00196"/>
    </source>
</evidence>
<dbReference type="InterPro" id="IPR008927">
    <property type="entry name" value="6-PGluconate_DH-like_C_sf"/>
</dbReference>
<gene>
    <name evidence="7" type="primary">mtlD</name>
    <name evidence="10" type="ORF">CLV46_0862</name>
</gene>
<dbReference type="InterPro" id="IPR013131">
    <property type="entry name" value="Mannitol_DH_N"/>
</dbReference>
<dbReference type="GO" id="GO:0019592">
    <property type="term" value="P:mannitol catabolic process"/>
    <property type="evidence" value="ECO:0007669"/>
    <property type="project" value="TreeGrafter"/>
</dbReference>
<dbReference type="Proteomes" id="UP000228758">
    <property type="component" value="Unassembled WGS sequence"/>
</dbReference>
<evidence type="ECO:0000256" key="3">
    <source>
        <dbReference type="ARBA" id="ARBA00016219"/>
    </source>
</evidence>
<dbReference type="HAMAP" id="MF_00196">
    <property type="entry name" value="Mannitol_dehydrog"/>
    <property type="match status" value="1"/>
</dbReference>
<dbReference type="SUPFAM" id="SSF51735">
    <property type="entry name" value="NAD(P)-binding Rossmann-fold domains"/>
    <property type="match status" value="1"/>
</dbReference>
<keyword evidence="5 7" id="KW-0520">NAD</keyword>
<accession>A0A2M9CHH6</accession>
<dbReference type="GO" id="GO:0005829">
    <property type="term" value="C:cytosol"/>
    <property type="evidence" value="ECO:0007669"/>
    <property type="project" value="TreeGrafter"/>
</dbReference>
<evidence type="ECO:0000256" key="5">
    <source>
        <dbReference type="ARBA" id="ARBA00023027"/>
    </source>
</evidence>
<dbReference type="InterPro" id="IPR023028">
    <property type="entry name" value="Mannitol_1_phos_5_DH"/>
</dbReference>
<feature type="domain" description="Mannitol dehydrogenase C-terminal" evidence="9">
    <location>
        <begin position="196"/>
        <end position="338"/>
    </location>
</feature>
<dbReference type="InterPro" id="IPR036291">
    <property type="entry name" value="NAD(P)-bd_dom_sf"/>
</dbReference>
<dbReference type="Pfam" id="PF01232">
    <property type="entry name" value="Mannitol_dh"/>
    <property type="match status" value="1"/>
</dbReference>
<dbReference type="Gene3D" id="3.40.50.720">
    <property type="entry name" value="NAD(P)-binding Rossmann-like Domain"/>
    <property type="match status" value="1"/>
</dbReference>
<keyword evidence="4 7" id="KW-0560">Oxidoreductase</keyword>
<organism evidence="10 11">
    <name type="scientific">Diaminobutyricimonas aerilata</name>
    <dbReference type="NCBI Taxonomy" id="1162967"/>
    <lineage>
        <taxon>Bacteria</taxon>
        <taxon>Bacillati</taxon>
        <taxon>Actinomycetota</taxon>
        <taxon>Actinomycetes</taxon>
        <taxon>Micrococcales</taxon>
        <taxon>Microbacteriaceae</taxon>
        <taxon>Diaminobutyricimonas</taxon>
    </lineage>
</organism>
<dbReference type="InterPro" id="IPR013328">
    <property type="entry name" value="6PGD_dom2"/>
</dbReference>
<name>A0A2M9CHH6_9MICO</name>
<evidence type="ECO:0000256" key="1">
    <source>
        <dbReference type="ARBA" id="ARBA00006541"/>
    </source>
</evidence>
<feature type="domain" description="Mannitol dehydrogenase N-terminal" evidence="8">
    <location>
        <begin position="4"/>
        <end position="189"/>
    </location>
</feature>
<evidence type="ECO:0000313" key="10">
    <source>
        <dbReference type="EMBL" id="PJJ71319.1"/>
    </source>
</evidence>
<dbReference type="EMBL" id="PGFF01000001">
    <property type="protein sequence ID" value="PJJ71319.1"/>
    <property type="molecule type" value="Genomic_DNA"/>
</dbReference>
<feature type="binding site" evidence="7">
    <location>
        <begin position="5"/>
        <end position="16"/>
    </location>
    <ligand>
        <name>NAD(+)</name>
        <dbReference type="ChEBI" id="CHEBI:57540"/>
    </ligand>
</feature>
<dbReference type="NCBIfam" id="NF002652">
    <property type="entry name" value="PRK02318.2-5"/>
    <property type="match status" value="1"/>
</dbReference>
<comment type="catalytic activity">
    <reaction evidence="6 7">
        <text>D-mannitol 1-phosphate + NAD(+) = beta-D-fructose 6-phosphate + NADH + H(+)</text>
        <dbReference type="Rhea" id="RHEA:19661"/>
        <dbReference type="ChEBI" id="CHEBI:15378"/>
        <dbReference type="ChEBI" id="CHEBI:57540"/>
        <dbReference type="ChEBI" id="CHEBI:57634"/>
        <dbReference type="ChEBI" id="CHEBI:57945"/>
        <dbReference type="ChEBI" id="CHEBI:61381"/>
        <dbReference type="EC" id="1.1.1.17"/>
    </reaction>
</comment>
<protein>
    <recommendedName>
        <fullName evidence="3 7">Mannitol-1-phosphate 5-dehydrogenase</fullName>
        <ecNumber evidence="2 7">1.1.1.17</ecNumber>
    </recommendedName>
</protein>
<proteinExistence type="inferred from homology"/>
<reference evidence="10 11" key="1">
    <citation type="submission" date="2017-11" db="EMBL/GenBank/DDBJ databases">
        <title>Genomic Encyclopedia of Archaeal and Bacterial Type Strains, Phase II (KMG-II): From Individual Species to Whole Genera.</title>
        <authorList>
            <person name="Goeker M."/>
        </authorList>
    </citation>
    <scope>NUCLEOTIDE SEQUENCE [LARGE SCALE GENOMIC DNA]</scope>
    <source>
        <strain evidence="10 11">DSM 27393</strain>
    </source>
</reference>